<organism evidence="2 3">
    <name type="scientific">Aphanomyces astaci</name>
    <name type="common">Crayfish plague agent</name>
    <dbReference type="NCBI Taxonomy" id="112090"/>
    <lineage>
        <taxon>Eukaryota</taxon>
        <taxon>Sar</taxon>
        <taxon>Stramenopiles</taxon>
        <taxon>Oomycota</taxon>
        <taxon>Saprolegniomycetes</taxon>
        <taxon>Saprolegniales</taxon>
        <taxon>Verrucalvaceae</taxon>
        <taxon>Aphanomyces</taxon>
    </lineage>
</organism>
<dbReference type="Proteomes" id="UP000265427">
    <property type="component" value="Unassembled WGS sequence"/>
</dbReference>
<feature type="compositionally biased region" description="Basic and acidic residues" evidence="1">
    <location>
        <begin position="108"/>
        <end position="120"/>
    </location>
</feature>
<protein>
    <submittedName>
        <fullName evidence="2">Uncharacterized protein</fullName>
    </submittedName>
</protein>
<evidence type="ECO:0000313" key="3">
    <source>
        <dbReference type="Proteomes" id="UP000265427"/>
    </source>
</evidence>
<sequence length="274" mass="30953">MNTLSSACFVSAITATDASTMCLTKADRMDYRVLAFDIFRGGKSQPKEPEDYHGMFNHEYFIKSFESLLNELATLGIQNASIGKQSRTKTGRPEVPKEQEQPGQEDGEPSRKTPRTRAETPEQTIENQEGTRAQPEPLTNLPPYKDDTYVLPDRVLRAEQPKDPFVLAMKAYLECKALPLDAWLMRLDGDVAFTNSSSPVSRVLDKRQGVASEKDYLVEYADGSQQWVGRSRLADYGSYITDYENRVRERAGLPTLRRSPRLSALDEEAVVREF</sequence>
<feature type="compositionally biased region" description="Basic and acidic residues" evidence="1">
    <location>
        <begin position="91"/>
        <end position="100"/>
    </location>
</feature>
<evidence type="ECO:0000256" key="1">
    <source>
        <dbReference type="SAM" id="MobiDB-lite"/>
    </source>
</evidence>
<dbReference type="EMBL" id="QUSZ01007474">
    <property type="protein sequence ID" value="RHY02479.1"/>
    <property type="molecule type" value="Genomic_DNA"/>
</dbReference>
<accession>A0A397A9S3</accession>
<feature type="compositionally biased region" description="Polar residues" evidence="1">
    <location>
        <begin position="121"/>
        <end position="131"/>
    </location>
</feature>
<name>A0A397A9S3_APHAT</name>
<dbReference type="AlphaFoldDB" id="A0A397A9S3"/>
<dbReference type="VEuPathDB" id="FungiDB:H257_18247"/>
<feature type="region of interest" description="Disordered" evidence="1">
    <location>
        <begin position="83"/>
        <end position="146"/>
    </location>
</feature>
<reference evidence="2 3" key="1">
    <citation type="submission" date="2018-08" db="EMBL/GenBank/DDBJ databases">
        <title>Aphanomyces genome sequencing and annotation.</title>
        <authorList>
            <person name="Minardi D."/>
            <person name="Oidtmann B."/>
            <person name="Van Der Giezen M."/>
            <person name="Studholme D.J."/>
        </authorList>
    </citation>
    <scope>NUCLEOTIDE SEQUENCE [LARGE SCALE GENOMIC DNA]</scope>
    <source>
        <strain evidence="2 3">Kv</strain>
    </source>
</reference>
<evidence type="ECO:0000313" key="2">
    <source>
        <dbReference type="EMBL" id="RHY02479.1"/>
    </source>
</evidence>
<proteinExistence type="predicted"/>
<gene>
    <name evidence="2" type="ORF">DYB36_008461</name>
</gene>
<comment type="caution">
    <text evidence="2">The sequence shown here is derived from an EMBL/GenBank/DDBJ whole genome shotgun (WGS) entry which is preliminary data.</text>
</comment>